<keyword evidence="5 14" id="KW-0285">Flavoprotein</keyword>
<dbReference type="VEuPathDB" id="AmoebaDB:NfTy_082970"/>
<evidence type="ECO:0000256" key="8">
    <source>
        <dbReference type="ARBA" id="ARBA00022982"/>
    </source>
</evidence>
<evidence type="ECO:0000256" key="2">
    <source>
        <dbReference type="ARBA" id="ARBA00002819"/>
    </source>
</evidence>
<dbReference type="Gene3D" id="3.30.9.90">
    <property type="match status" value="1"/>
</dbReference>
<keyword evidence="3 14" id="KW-0813">Transport</keyword>
<keyword evidence="9 14" id="KW-0560">Oxidoreductase</keyword>
<comment type="caution">
    <text evidence="17">The sequence shown here is derived from an EMBL/GenBank/DDBJ whole genome shotgun (WGS) entry which is preliminary data.</text>
</comment>
<dbReference type="Gene3D" id="3.50.50.60">
    <property type="entry name" value="FAD/NAD(P)-binding domain"/>
    <property type="match status" value="1"/>
</dbReference>
<evidence type="ECO:0000256" key="3">
    <source>
        <dbReference type="ARBA" id="ARBA00022448"/>
    </source>
</evidence>
<evidence type="ECO:0000256" key="9">
    <source>
        <dbReference type="ARBA" id="ARBA00023002"/>
    </source>
</evidence>
<evidence type="ECO:0000259" key="15">
    <source>
        <dbReference type="Pfam" id="PF05187"/>
    </source>
</evidence>
<keyword evidence="4" id="KW-0004">4Fe-4S</keyword>
<evidence type="ECO:0000256" key="13">
    <source>
        <dbReference type="ARBA" id="ARBA00052682"/>
    </source>
</evidence>
<evidence type="ECO:0000259" key="16">
    <source>
        <dbReference type="Pfam" id="PF21162"/>
    </source>
</evidence>
<keyword evidence="8 14" id="KW-0249">Electron transport</keyword>
<organism evidence="17 18">
    <name type="scientific">Naegleria fowleri</name>
    <name type="common">Brain eating amoeba</name>
    <dbReference type="NCBI Taxonomy" id="5763"/>
    <lineage>
        <taxon>Eukaryota</taxon>
        <taxon>Discoba</taxon>
        <taxon>Heterolobosea</taxon>
        <taxon>Tetramitia</taxon>
        <taxon>Eutetramitia</taxon>
        <taxon>Vahlkampfiidae</taxon>
        <taxon>Naegleria</taxon>
    </lineage>
</organism>
<proteinExistence type="predicted"/>
<dbReference type="EC" id="1.5.5.1" evidence="14"/>
<dbReference type="VEuPathDB" id="AmoebaDB:FDP41_004518"/>
<dbReference type="InterPro" id="IPR007859">
    <property type="entry name" value="ETF-QO/FixX_C"/>
</dbReference>
<keyword evidence="7 14" id="KW-0274">FAD</keyword>
<comment type="cofactor">
    <cofactor evidence="1 14">
        <name>FAD</name>
        <dbReference type="ChEBI" id="CHEBI:57692"/>
    </cofactor>
</comment>
<dbReference type="OMA" id="INFQNCV"/>
<dbReference type="Pfam" id="PF21162">
    <property type="entry name" value="ETFQO_UQ-bd"/>
    <property type="match status" value="1"/>
</dbReference>
<dbReference type="Pfam" id="PF05187">
    <property type="entry name" value="Fer4_ETF_QO"/>
    <property type="match status" value="1"/>
</dbReference>
<evidence type="ECO:0000256" key="6">
    <source>
        <dbReference type="ARBA" id="ARBA00022723"/>
    </source>
</evidence>
<keyword evidence="6 14" id="KW-0479">Metal-binding</keyword>
<dbReference type="OrthoDB" id="437331at2759"/>
<evidence type="ECO:0000256" key="7">
    <source>
        <dbReference type="ARBA" id="ARBA00022827"/>
    </source>
</evidence>
<evidence type="ECO:0000256" key="10">
    <source>
        <dbReference type="ARBA" id="ARBA00023004"/>
    </source>
</evidence>
<dbReference type="FunFam" id="3.30.70.20:FF:000012">
    <property type="entry name" value="Electron transfer flavoprotein-ubiquinone oxidoreductase, mitochondrial"/>
    <property type="match status" value="1"/>
</dbReference>
<evidence type="ECO:0000256" key="12">
    <source>
        <dbReference type="ARBA" id="ARBA00023075"/>
    </source>
</evidence>
<dbReference type="InterPro" id="IPR040156">
    <property type="entry name" value="ETF-QO"/>
</dbReference>
<keyword evidence="12 14" id="KW-0830">Ubiquinone</keyword>
<feature type="domain" description="ETF-QO/FixC ubiquinone-binding" evidence="16">
    <location>
        <begin position="295"/>
        <end position="393"/>
    </location>
</feature>
<dbReference type="EMBL" id="VFQX01000037">
    <property type="protein sequence ID" value="KAF0976619.1"/>
    <property type="molecule type" value="Genomic_DNA"/>
</dbReference>
<keyword evidence="18" id="KW-1185">Reference proteome</keyword>
<dbReference type="PANTHER" id="PTHR10617">
    <property type="entry name" value="ELECTRON TRANSFER FLAVOPROTEIN-UBIQUINONE OXIDOREDUCTASE"/>
    <property type="match status" value="1"/>
</dbReference>
<dbReference type="GO" id="GO:0004174">
    <property type="term" value="F:electron-transferring-flavoprotein dehydrogenase activity"/>
    <property type="evidence" value="ECO:0007669"/>
    <property type="project" value="UniProtKB-UniRule"/>
</dbReference>
<dbReference type="Pfam" id="PF13450">
    <property type="entry name" value="NAD_binding_8"/>
    <property type="match status" value="1"/>
</dbReference>
<dbReference type="SUPFAM" id="SSF54373">
    <property type="entry name" value="FAD-linked reductases, C-terminal domain"/>
    <property type="match status" value="1"/>
</dbReference>
<reference evidence="17 18" key="1">
    <citation type="journal article" date="2019" name="Sci. Rep.">
        <title>Nanopore sequencing improves the draft genome of the human pathogenic amoeba Naegleria fowleri.</title>
        <authorList>
            <person name="Liechti N."/>
            <person name="Schurch N."/>
            <person name="Bruggmann R."/>
            <person name="Wittwer M."/>
        </authorList>
    </citation>
    <scope>NUCLEOTIDE SEQUENCE [LARGE SCALE GENOMIC DNA]</scope>
    <source>
        <strain evidence="17 18">ATCC 30894</strain>
    </source>
</reference>
<dbReference type="InterPro" id="IPR049398">
    <property type="entry name" value="ETF-QO/FixC_UQ-bd"/>
</dbReference>
<evidence type="ECO:0000256" key="14">
    <source>
        <dbReference type="RuleBase" id="RU366068"/>
    </source>
</evidence>
<accession>A0A6A5BUN1</accession>
<keyword evidence="11 14" id="KW-0411">Iron-sulfur</keyword>
<name>A0A6A5BUN1_NAEFO</name>
<dbReference type="Gene3D" id="3.30.70.20">
    <property type="match status" value="1"/>
</dbReference>
<dbReference type="GeneID" id="68111736"/>
<dbReference type="SUPFAM" id="SSF54862">
    <property type="entry name" value="4Fe-4S ferredoxins"/>
    <property type="match status" value="1"/>
</dbReference>
<dbReference type="AlphaFoldDB" id="A0A6A5BUN1"/>
<evidence type="ECO:0000256" key="11">
    <source>
        <dbReference type="ARBA" id="ARBA00023014"/>
    </source>
</evidence>
<gene>
    <name evidence="17" type="ORF">FDP41_004518</name>
</gene>
<comment type="function">
    <text evidence="2 14">Accepts electrons from ETF and reduces ubiquinone.</text>
</comment>
<dbReference type="GO" id="GO:0051539">
    <property type="term" value="F:4 iron, 4 sulfur cluster binding"/>
    <property type="evidence" value="ECO:0007669"/>
    <property type="project" value="UniProtKB-UniRule"/>
</dbReference>
<sequence length="634" mass="70643">MRNSLISSSSHIFRKAVKTLGAFSSSPVINTDLKLTTNFNRTNNPLISSSSASWSLWETPKKNFSSARSLQREEATLENEEEPIEREVMEYDVVIVGAGPSGLSCAIRLKQLAQESGQDISVCVLEKGQEVGSHLLSGACMEPRSIEELFPNYKDLDVPFYTPATTDRMMFLTEKRAFRLPQIEEMNNHGNYIVSLGQIAKWLATQAESLGVDILPGFAADQVVYADENNDRVIGIITKDVGIGKDGKKKDNFEPGIMLKARQTIFSEGCRGSLTKTLYENVKFKLRENCSPQTFALGVKELWEFPDNHPEFDKGLIMHAVGYPLDWKTYGGSFMYHFNANGVNRMALGLVTALDYENPTLSPYGELQKLKHHPLFKKMLEGGKCIAYGARTLIEGGIQALPKLSFPGGILIGDSAGFLNVPKIKGIHTAMKSGILGAESVFEALVKDEAEASTFQERFKSSWLYTELYKERNIRAYFKYGLYPGLLLSGIDSIIFRGKTPWTVKMNTADHEHTKPISEVTKIDYPKPDGKISFDLLTNLARSGTNHNHDQPSHLKLKDETIPVNVNLKVYGGPEQYFCPARVYEFIPDQEGNPKLKINAQNCLHCKACDIKDPKQNINWTVPEGGGGPSYLIM</sequence>
<dbReference type="RefSeq" id="XP_044561332.1">
    <property type="nucleotide sequence ID" value="XM_044707941.1"/>
</dbReference>
<evidence type="ECO:0000256" key="4">
    <source>
        <dbReference type="ARBA" id="ARBA00022485"/>
    </source>
</evidence>
<comment type="catalytic activity">
    <reaction evidence="13 14">
        <text>a ubiquinone + reduced [electron-transfer flavoprotein] = a ubiquinol + oxidized [electron-transfer flavoprotein] + H(+)</text>
        <dbReference type="Rhea" id="RHEA:24052"/>
        <dbReference type="Rhea" id="RHEA-COMP:9565"/>
        <dbReference type="Rhea" id="RHEA-COMP:9566"/>
        <dbReference type="Rhea" id="RHEA-COMP:10685"/>
        <dbReference type="Rhea" id="RHEA-COMP:10686"/>
        <dbReference type="ChEBI" id="CHEBI:15378"/>
        <dbReference type="ChEBI" id="CHEBI:16389"/>
        <dbReference type="ChEBI" id="CHEBI:17976"/>
        <dbReference type="ChEBI" id="CHEBI:57692"/>
        <dbReference type="ChEBI" id="CHEBI:58307"/>
        <dbReference type="EC" id="1.5.5.1"/>
    </reaction>
</comment>
<dbReference type="InterPro" id="IPR036188">
    <property type="entry name" value="FAD/NAD-bd_sf"/>
</dbReference>
<evidence type="ECO:0000256" key="1">
    <source>
        <dbReference type="ARBA" id="ARBA00001974"/>
    </source>
</evidence>
<keyword evidence="10 14" id="KW-0408">Iron</keyword>
<dbReference type="Proteomes" id="UP000444721">
    <property type="component" value="Unassembled WGS sequence"/>
</dbReference>
<dbReference type="VEuPathDB" id="AmoebaDB:NF0123250"/>
<feature type="domain" description="ETF-QO/FixX C-terminal" evidence="15">
    <location>
        <begin position="530"/>
        <end position="631"/>
    </location>
</feature>
<dbReference type="GO" id="GO:0005743">
    <property type="term" value="C:mitochondrial inner membrane"/>
    <property type="evidence" value="ECO:0007669"/>
    <property type="project" value="TreeGrafter"/>
</dbReference>
<evidence type="ECO:0000256" key="5">
    <source>
        <dbReference type="ARBA" id="ARBA00022630"/>
    </source>
</evidence>
<dbReference type="PANTHER" id="PTHR10617:SF107">
    <property type="entry name" value="ELECTRON TRANSFER FLAVOPROTEIN-UBIQUINONE OXIDOREDUCTASE, MITOCHONDRIAL"/>
    <property type="match status" value="1"/>
</dbReference>
<dbReference type="GO" id="GO:0046872">
    <property type="term" value="F:metal ion binding"/>
    <property type="evidence" value="ECO:0007669"/>
    <property type="project" value="UniProtKB-KW"/>
</dbReference>
<dbReference type="SUPFAM" id="SSF51905">
    <property type="entry name" value="FAD/NAD(P)-binding domain"/>
    <property type="match status" value="1"/>
</dbReference>
<protein>
    <recommendedName>
        <fullName evidence="14">Electron transfer flavoprotein-ubiquinone oxidoreductase</fullName>
        <shortName evidence="14">ETF-QO</shortName>
        <ecNumber evidence="14">1.5.5.1</ecNumber>
    </recommendedName>
</protein>
<evidence type="ECO:0000313" key="17">
    <source>
        <dbReference type="EMBL" id="KAF0976619.1"/>
    </source>
</evidence>
<comment type="cofactor">
    <cofactor evidence="14">
        <name>[4Fe-4S] cluster</name>
        <dbReference type="ChEBI" id="CHEBI:49883"/>
    </cofactor>
    <text evidence="14">Binds 1 [4Fe-4S] cluster.</text>
</comment>
<evidence type="ECO:0000313" key="18">
    <source>
        <dbReference type="Proteomes" id="UP000444721"/>
    </source>
</evidence>